<keyword evidence="3" id="KW-1185">Reference proteome</keyword>
<evidence type="ECO:0000313" key="2">
    <source>
        <dbReference type="EMBL" id="MBB5432110.1"/>
    </source>
</evidence>
<dbReference type="EMBL" id="JACHDB010000001">
    <property type="protein sequence ID" value="MBB5432110.1"/>
    <property type="molecule type" value="Genomic_DNA"/>
</dbReference>
<reference evidence="2 3" key="1">
    <citation type="submission" date="2020-08" db="EMBL/GenBank/DDBJ databases">
        <title>Sequencing the genomes of 1000 actinobacteria strains.</title>
        <authorList>
            <person name="Klenk H.-P."/>
        </authorList>
    </citation>
    <scope>NUCLEOTIDE SEQUENCE [LARGE SCALE GENOMIC DNA]</scope>
    <source>
        <strain evidence="2 3">DSM 44551</strain>
    </source>
</reference>
<dbReference type="Proteomes" id="UP000572635">
    <property type="component" value="Unassembled WGS sequence"/>
</dbReference>
<accession>A0A7W8QKT8</accession>
<name>A0A7W8QKT8_9ACTN</name>
<dbReference type="Gene3D" id="3.40.190.10">
    <property type="entry name" value="Periplasmic binding protein-like II"/>
    <property type="match status" value="2"/>
</dbReference>
<proteinExistence type="predicted"/>
<dbReference type="Pfam" id="PF01547">
    <property type="entry name" value="SBP_bac_1"/>
    <property type="match status" value="1"/>
</dbReference>
<dbReference type="SUPFAM" id="SSF53850">
    <property type="entry name" value="Periplasmic binding protein-like II"/>
    <property type="match status" value="1"/>
</dbReference>
<gene>
    <name evidence="2" type="ORF">HDA36_002194</name>
</gene>
<evidence type="ECO:0000313" key="3">
    <source>
        <dbReference type="Proteomes" id="UP000572635"/>
    </source>
</evidence>
<dbReference type="PANTHER" id="PTHR43649:SF14">
    <property type="entry name" value="BLR3389 PROTEIN"/>
    <property type="match status" value="1"/>
</dbReference>
<comment type="caution">
    <text evidence="2">The sequence shown here is derived from an EMBL/GenBank/DDBJ whole genome shotgun (WGS) entry which is preliminary data.</text>
</comment>
<dbReference type="PROSITE" id="PS51257">
    <property type="entry name" value="PROKAR_LIPOPROTEIN"/>
    <property type="match status" value="1"/>
</dbReference>
<dbReference type="PANTHER" id="PTHR43649">
    <property type="entry name" value="ARABINOSE-BINDING PROTEIN-RELATED"/>
    <property type="match status" value="1"/>
</dbReference>
<feature type="signal peptide" evidence="1">
    <location>
        <begin position="1"/>
        <end position="19"/>
    </location>
</feature>
<keyword evidence="2" id="KW-0813">Transport</keyword>
<protein>
    <submittedName>
        <fullName evidence="2">Multiple sugar transport system substrate-binding protein</fullName>
    </submittedName>
</protein>
<dbReference type="RefSeq" id="WP_184391721.1">
    <property type="nucleotide sequence ID" value="NZ_BAAAJD010000095.1"/>
</dbReference>
<dbReference type="InterPro" id="IPR006059">
    <property type="entry name" value="SBP"/>
</dbReference>
<keyword evidence="2" id="KW-0762">Sugar transport</keyword>
<organism evidence="2 3">
    <name type="scientific">Nocardiopsis composta</name>
    <dbReference type="NCBI Taxonomy" id="157465"/>
    <lineage>
        <taxon>Bacteria</taxon>
        <taxon>Bacillati</taxon>
        <taxon>Actinomycetota</taxon>
        <taxon>Actinomycetes</taxon>
        <taxon>Streptosporangiales</taxon>
        <taxon>Nocardiopsidaceae</taxon>
        <taxon>Nocardiopsis</taxon>
    </lineage>
</organism>
<dbReference type="InterPro" id="IPR050490">
    <property type="entry name" value="Bact_solute-bd_prot1"/>
</dbReference>
<keyword evidence="1" id="KW-0732">Signal</keyword>
<feature type="chain" id="PRO_5031138130" evidence="1">
    <location>
        <begin position="20"/>
        <end position="448"/>
    </location>
</feature>
<evidence type="ECO:0000256" key="1">
    <source>
        <dbReference type="SAM" id="SignalP"/>
    </source>
</evidence>
<dbReference type="AlphaFoldDB" id="A0A7W8QKT8"/>
<sequence>MRRIPAALALLLVAVPAAAGCEGSGRDPGTVKVVYQDFGAFRAADLLFQRVKEEFEAANEGVTVELHPIEAPPEDYQTQVNLMNQSPADAPDIIYEDSFTINQDVDAGYLHPLDEYWSEWEDAELYNEQADAAVTALDGGRYGVMLGTDTRGLWYNTRLFEEAGVDVPWRPEDWEAVLDTARDLDGELGDEVTPLSVYAGTPAGEVSSMQGFQMLLSGTGDVLFDEEEQKWVTGTQGFVDSLEFIGTVYGEDLALDQRDALNANVATLNNDERIPAGEVAISLDGSWATQSWIESGNQPWPEWEEEMAFAPMPTQEGQDPGATSMSGGWTLAMGAHTADPDLAWRVMAHALSRENALEFAVEGAQIPVRSDVAESEEYRERSPIVPEAVELVDVTHFRPAYSDYPRISLAIQEATEQVVLGEATPEEAAAAYDAEVAEIVGPDAVTGG</sequence>